<evidence type="ECO:0000256" key="1">
    <source>
        <dbReference type="ARBA" id="ARBA00001946"/>
    </source>
</evidence>
<dbReference type="KEGG" id="des:DSOUD_2234"/>
<feature type="compositionally biased region" description="Low complexity" evidence="18">
    <location>
        <begin position="649"/>
        <end position="667"/>
    </location>
</feature>
<name>A0A0M5INH8_9BACT</name>
<evidence type="ECO:0000256" key="11">
    <source>
        <dbReference type="ARBA" id="ARBA00022723"/>
    </source>
</evidence>
<feature type="compositionally biased region" description="Basic residues" evidence="18">
    <location>
        <begin position="813"/>
        <end position="822"/>
    </location>
</feature>
<dbReference type="NCBIfam" id="TIGR00757">
    <property type="entry name" value="RNaseEG"/>
    <property type="match status" value="1"/>
</dbReference>
<dbReference type="Pfam" id="PF10150">
    <property type="entry name" value="RNase_E_G"/>
    <property type="match status" value="1"/>
</dbReference>
<dbReference type="PANTHER" id="PTHR30001">
    <property type="entry name" value="RIBONUCLEASE"/>
    <property type="match status" value="1"/>
</dbReference>
<dbReference type="InterPro" id="IPR019307">
    <property type="entry name" value="RNA-bd_AU-1/RNase_E/G"/>
</dbReference>
<dbReference type="InterPro" id="IPR004659">
    <property type="entry name" value="RNase_E/G"/>
</dbReference>
<dbReference type="EMBL" id="CP010802">
    <property type="protein sequence ID" value="ALC16998.1"/>
    <property type="molecule type" value="Genomic_DNA"/>
</dbReference>
<accession>A0A0M5INH8</accession>
<evidence type="ECO:0000313" key="21">
    <source>
        <dbReference type="Proteomes" id="UP000057158"/>
    </source>
</evidence>
<dbReference type="SMART" id="SM00316">
    <property type="entry name" value="S1"/>
    <property type="match status" value="1"/>
</dbReference>
<evidence type="ECO:0000256" key="7">
    <source>
        <dbReference type="ARBA" id="ARBA00022519"/>
    </source>
</evidence>
<feature type="compositionally biased region" description="Acidic residues" evidence="18">
    <location>
        <begin position="569"/>
        <end position="585"/>
    </location>
</feature>
<evidence type="ECO:0000256" key="17">
    <source>
        <dbReference type="ARBA" id="ARBA00023136"/>
    </source>
</evidence>
<feature type="compositionally biased region" description="Basic and acidic residues" evidence="18">
    <location>
        <begin position="773"/>
        <end position="784"/>
    </location>
</feature>
<dbReference type="Pfam" id="PF20833">
    <property type="entry name" value="RNase_E_G_Thio"/>
    <property type="match status" value="1"/>
</dbReference>
<dbReference type="InterPro" id="IPR012340">
    <property type="entry name" value="NA-bd_OB-fold"/>
</dbReference>
<dbReference type="STRING" id="1603606.DSOUD_2234"/>
<keyword evidence="8" id="KW-0698">rRNA processing</keyword>
<keyword evidence="9" id="KW-0819">tRNA processing</keyword>
<evidence type="ECO:0000256" key="13">
    <source>
        <dbReference type="ARBA" id="ARBA00022759"/>
    </source>
</evidence>
<keyword evidence="11" id="KW-0479">Metal-binding</keyword>
<feature type="compositionally biased region" description="Basic residues" evidence="18">
    <location>
        <begin position="612"/>
        <end position="622"/>
    </location>
</feature>
<feature type="compositionally biased region" description="Acidic residues" evidence="18">
    <location>
        <begin position="522"/>
        <end position="532"/>
    </location>
</feature>
<dbReference type="InterPro" id="IPR048583">
    <property type="entry name" value="RNase_E_G_thioredoxin-like"/>
</dbReference>
<organism evidence="20 21">
    <name type="scientific">Desulfuromonas soudanensis</name>
    <dbReference type="NCBI Taxonomy" id="1603606"/>
    <lineage>
        <taxon>Bacteria</taxon>
        <taxon>Pseudomonadati</taxon>
        <taxon>Thermodesulfobacteriota</taxon>
        <taxon>Desulfuromonadia</taxon>
        <taxon>Desulfuromonadales</taxon>
        <taxon>Desulfuromonadaceae</taxon>
        <taxon>Desulfuromonas</taxon>
    </lineage>
</organism>
<dbReference type="PROSITE" id="PS50126">
    <property type="entry name" value="S1"/>
    <property type="match status" value="1"/>
</dbReference>
<dbReference type="AlphaFoldDB" id="A0A0M5INH8"/>
<evidence type="ECO:0000256" key="14">
    <source>
        <dbReference type="ARBA" id="ARBA00022801"/>
    </source>
</evidence>
<dbReference type="InterPro" id="IPR003029">
    <property type="entry name" value="S1_domain"/>
</dbReference>
<dbReference type="Gene3D" id="3.40.1260.20">
    <property type="entry name" value="Ribonuclease E, catalytic domain"/>
    <property type="match status" value="1"/>
</dbReference>
<keyword evidence="16" id="KW-0694">RNA-binding</keyword>
<evidence type="ECO:0000256" key="8">
    <source>
        <dbReference type="ARBA" id="ARBA00022552"/>
    </source>
</evidence>
<dbReference type="OrthoDB" id="9804278at2"/>
<feature type="domain" description="S1 motif" evidence="19">
    <location>
        <begin position="40"/>
        <end position="123"/>
    </location>
</feature>
<feature type="compositionally biased region" description="Basic residues" evidence="18">
    <location>
        <begin position="542"/>
        <end position="553"/>
    </location>
</feature>
<feature type="compositionally biased region" description="Basic residues" evidence="18">
    <location>
        <begin position="753"/>
        <end position="764"/>
    </location>
</feature>
<evidence type="ECO:0000256" key="16">
    <source>
        <dbReference type="ARBA" id="ARBA00022884"/>
    </source>
</evidence>
<dbReference type="GO" id="GO:0019843">
    <property type="term" value="F:rRNA binding"/>
    <property type="evidence" value="ECO:0007669"/>
    <property type="project" value="UniProtKB-KW"/>
</dbReference>
<feature type="region of interest" description="Disordered" evidence="18">
    <location>
        <begin position="522"/>
        <end position="832"/>
    </location>
</feature>
<dbReference type="PANTHER" id="PTHR30001:SF1">
    <property type="entry name" value="RIBONUCLEASE E_G-LIKE PROTEIN, CHLOROPLASTIC"/>
    <property type="match status" value="1"/>
</dbReference>
<gene>
    <name evidence="20" type="ORF">DSOUD_2234</name>
</gene>
<dbReference type="GO" id="GO:0004519">
    <property type="term" value="F:endonuclease activity"/>
    <property type="evidence" value="ECO:0007669"/>
    <property type="project" value="UniProtKB-KW"/>
</dbReference>
<evidence type="ECO:0000256" key="6">
    <source>
        <dbReference type="ARBA" id="ARBA00022490"/>
    </source>
</evidence>
<dbReference type="CDD" id="cd04453">
    <property type="entry name" value="S1_RNase_E"/>
    <property type="match status" value="1"/>
</dbReference>
<comment type="similarity">
    <text evidence="3">Belongs to the RNase E/G family. RNase G subfamily.</text>
</comment>
<sequence>MSKKMLINATHPEENRVAIVEDGILTELDIEVAGREQTRGNIYKGLVVRVEPGLQAAFVDYGGDRFGFLQMGEIHPNYFKAYESSHEGKGRPRITDILHRGQELLLQVVKEERGTKGAALTTFLSLPGRYMVLMPDSDTKGVSRKIEEESQRKALKSAMASLDLPQNLGYIVRTAGIGQSKEELKRDFDYLRRVNENIQALAKKVKSPALIYKESNLVIRCIRDYFSADTDEVLVDDPEVFQEAKDFFQQVMPEYARLVKLHQERRPIFSRYQIEEQIETISKNKVPLPSGGSIVIDSTEALVAVDVNSGKMSGESGVEATAFRTNMEAAVEVGRQLRLRDLGGLIVIDFIDMRDRKHIREIEKQVAAALKDDKARVTVGRISQFGLLELSRQRIKAILAEGTFLPCPHCQGSGQVKSPEAQAIAFLRKLQAAAAKGQVGRIEGEVPLDVATYLLNSKREELLGMERRHNLTILVKGRPDFMASQAEVTIHKREKEEVAAEYIESSSFAQMPMTDYLEEAVVEAPEEREVENELPAGEEGGKKKRRRRRKKKKGSEDGGAPTEGRGEGEGEEDFEEGEAPEEEVPDLAAATEEGLPVLLHVAVEGESEEGVKRKRRRRRKKRPAEAAAEAALSGNGTDSPRHEEPSAIARPLDLSPPLAPAAPTRADVLPEAPAGGEKTRPERKRPPRAKKGVATADTPVAEEVTPPSPAAAAKETSEPAKKTRTPAKKTAPAKTPLPPADEAGAKPAEAKAAKKTATRAKPKAKVAATSKESPVKEGAAEKPAPKAAPRNRTRKGAAAPGAEEIPGAAAEKAKKRAPRKKAPKVETSESGE</sequence>
<dbReference type="Gene3D" id="2.40.50.140">
    <property type="entry name" value="Nucleic acid-binding proteins"/>
    <property type="match status" value="1"/>
</dbReference>
<reference evidence="20 21" key="1">
    <citation type="submission" date="2015-07" db="EMBL/GenBank/DDBJ databases">
        <title>Isolation and Genomic Characterization of a Novel Halophilic Metal-Reducing Deltaproteobacterium from the Deep Subsurface.</title>
        <authorList>
            <person name="Badalamenti J.P."/>
            <person name="Summers Z.M."/>
            <person name="Gralnick J.A."/>
            <person name="Bond D.R."/>
        </authorList>
    </citation>
    <scope>NUCLEOTIDE SEQUENCE [LARGE SCALE GENOMIC DNA]</scope>
    <source>
        <strain evidence="20 21">WTL</strain>
    </source>
</reference>
<keyword evidence="7" id="KW-0997">Cell inner membrane</keyword>
<evidence type="ECO:0000256" key="4">
    <source>
        <dbReference type="ARBA" id="ARBA00017719"/>
    </source>
</evidence>
<evidence type="ECO:0000256" key="2">
    <source>
        <dbReference type="ARBA" id="ARBA00004496"/>
    </source>
</evidence>
<keyword evidence="21" id="KW-1185">Reference proteome</keyword>
<keyword evidence="13" id="KW-0255">Endonuclease</keyword>
<dbReference type="GO" id="GO:0004540">
    <property type="term" value="F:RNA nuclease activity"/>
    <property type="evidence" value="ECO:0007669"/>
    <property type="project" value="InterPro"/>
</dbReference>
<dbReference type="GO" id="GO:0046872">
    <property type="term" value="F:metal ion binding"/>
    <property type="evidence" value="ECO:0007669"/>
    <property type="project" value="UniProtKB-KW"/>
</dbReference>
<evidence type="ECO:0000256" key="9">
    <source>
        <dbReference type="ARBA" id="ARBA00022694"/>
    </source>
</evidence>
<comment type="subcellular location">
    <subcellularLocation>
        <location evidence="2">Cytoplasm</location>
    </subcellularLocation>
</comment>
<protein>
    <recommendedName>
        <fullName evidence="4">Ribonuclease G</fullName>
    </recommendedName>
</protein>
<feature type="compositionally biased region" description="Basic and acidic residues" evidence="18">
    <location>
        <begin position="823"/>
        <end position="832"/>
    </location>
</feature>
<evidence type="ECO:0000256" key="5">
    <source>
        <dbReference type="ARBA" id="ARBA00022475"/>
    </source>
</evidence>
<dbReference type="RefSeq" id="WP_082351223.1">
    <property type="nucleotide sequence ID" value="NZ_CP010802.1"/>
</dbReference>
<comment type="cofactor">
    <cofactor evidence="1">
        <name>Mg(2+)</name>
        <dbReference type="ChEBI" id="CHEBI:18420"/>
    </cofactor>
</comment>
<keyword evidence="15" id="KW-0460">Magnesium</keyword>
<evidence type="ECO:0000256" key="12">
    <source>
        <dbReference type="ARBA" id="ARBA00022730"/>
    </source>
</evidence>
<dbReference type="GO" id="GO:0005737">
    <property type="term" value="C:cytoplasm"/>
    <property type="evidence" value="ECO:0007669"/>
    <property type="project" value="UniProtKB-SubCell"/>
</dbReference>
<dbReference type="SUPFAM" id="SSF50249">
    <property type="entry name" value="Nucleic acid-binding proteins"/>
    <property type="match status" value="1"/>
</dbReference>
<dbReference type="GO" id="GO:0016787">
    <property type="term" value="F:hydrolase activity"/>
    <property type="evidence" value="ECO:0007669"/>
    <property type="project" value="UniProtKB-KW"/>
</dbReference>
<keyword evidence="17" id="KW-0472">Membrane</keyword>
<feature type="compositionally biased region" description="Basic residues" evidence="18">
    <location>
        <begin position="681"/>
        <end position="691"/>
    </location>
</feature>
<evidence type="ECO:0000256" key="3">
    <source>
        <dbReference type="ARBA" id="ARBA00005663"/>
    </source>
</evidence>
<evidence type="ECO:0000259" key="19">
    <source>
        <dbReference type="PROSITE" id="PS50126"/>
    </source>
</evidence>
<keyword evidence="5" id="KW-1003">Cell membrane</keyword>
<feature type="compositionally biased region" description="Low complexity" evidence="18">
    <location>
        <begin position="728"/>
        <end position="747"/>
    </location>
</feature>
<proteinExistence type="inferred from homology"/>
<evidence type="ECO:0000256" key="15">
    <source>
        <dbReference type="ARBA" id="ARBA00022842"/>
    </source>
</evidence>
<evidence type="ECO:0000313" key="20">
    <source>
        <dbReference type="EMBL" id="ALC16998.1"/>
    </source>
</evidence>
<evidence type="ECO:0000256" key="18">
    <source>
        <dbReference type="SAM" id="MobiDB-lite"/>
    </source>
</evidence>
<feature type="compositionally biased region" description="Low complexity" evidence="18">
    <location>
        <begin position="796"/>
        <end position="810"/>
    </location>
</feature>
<keyword evidence="10" id="KW-0540">Nuclease</keyword>
<dbReference type="GO" id="GO:0006364">
    <property type="term" value="P:rRNA processing"/>
    <property type="evidence" value="ECO:0007669"/>
    <property type="project" value="UniProtKB-KW"/>
</dbReference>
<keyword evidence="14" id="KW-0378">Hydrolase</keyword>
<keyword evidence="12" id="KW-0699">rRNA-binding</keyword>
<keyword evidence="6" id="KW-0963">Cytoplasm</keyword>
<dbReference type="PATRIC" id="fig|1603606.3.peg.2414"/>
<dbReference type="Proteomes" id="UP000057158">
    <property type="component" value="Chromosome"/>
</dbReference>
<dbReference type="GO" id="GO:0008033">
    <property type="term" value="P:tRNA processing"/>
    <property type="evidence" value="ECO:0007669"/>
    <property type="project" value="UniProtKB-KW"/>
</dbReference>
<evidence type="ECO:0000256" key="10">
    <source>
        <dbReference type="ARBA" id="ARBA00022722"/>
    </source>
</evidence>